<reference evidence="3" key="1">
    <citation type="submission" date="2016-06" db="UniProtKB">
        <authorList>
            <consortium name="WormBaseParasite"/>
        </authorList>
    </citation>
    <scope>IDENTIFICATION</scope>
</reference>
<dbReference type="EMBL" id="UYSU01036459">
    <property type="protein sequence ID" value="VDL97724.1"/>
    <property type="molecule type" value="Genomic_DNA"/>
</dbReference>
<dbReference type="AlphaFoldDB" id="A0A183T4E1"/>
<protein>
    <submittedName>
        <fullName evidence="3">FTH domain-containing protein</fullName>
    </submittedName>
</protein>
<reference evidence="1 2" key="2">
    <citation type="submission" date="2018-11" db="EMBL/GenBank/DDBJ databases">
        <authorList>
            <consortium name="Pathogen Informatics"/>
        </authorList>
    </citation>
    <scope>NUCLEOTIDE SEQUENCE [LARGE SCALE GENOMIC DNA]</scope>
    <source>
        <strain evidence="1 2">NST_G2</strain>
    </source>
</reference>
<dbReference type="OrthoDB" id="6252918at2759"/>
<sequence length="259" mass="30406">MEKPVVRRPRWLRNIWKRAAKDLKITQLQAKAILADRERLWRLLKSYRYWFARYADTLQCSFTTFKGEVNYDWAMDFFRDFEAPWTDAERYVLFQIIAHHNDEGFTFGNMADLVECIKIGGVDLLPGLGFESIDQTKLKVMVYAVNASIPFNALNVCVETDRNKTVGDLIHILRFATELPTKELKVYTDRFCEEEAAEDRPLRTFIEAGSDFNVLNLYLDFSIGYIDDPIVLCDYYFKNRTVETTLEDFKQPHMDTEIT</sequence>
<name>A0A183T4E1_SCHSO</name>
<organism evidence="3">
    <name type="scientific">Schistocephalus solidus</name>
    <name type="common">Tapeworm</name>
    <dbReference type="NCBI Taxonomy" id="70667"/>
    <lineage>
        <taxon>Eukaryota</taxon>
        <taxon>Metazoa</taxon>
        <taxon>Spiralia</taxon>
        <taxon>Lophotrochozoa</taxon>
        <taxon>Platyhelminthes</taxon>
        <taxon>Cestoda</taxon>
        <taxon>Eucestoda</taxon>
        <taxon>Diphyllobothriidea</taxon>
        <taxon>Diphyllobothriidae</taxon>
        <taxon>Schistocephalus</taxon>
    </lineage>
</organism>
<dbReference type="Proteomes" id="UP000275846">
    <property type="component" value="Unassembled WGS sequence"/>
</dbReference>
<dbReference type="WBParaSite" id="SSLN_0001177501-mRNA-1">
    <property type="protein sequence ID" value="SSLN_0001177501-mRNA-1"/>
    <property type="gene ID" value="SSLN_0001177501"/>
</dbReference>
<proteinExistence type="predicted"/>
<accession>A0A183T4E1</accession>
<keyword evidence="2" id="KW-1185">Reference proteome</keyword>
<evidence type="ECO:0000313" key="3">
    <source>
        <dbReference type="WBParaSite" id="SSLN_0001177501-mRNA-1"/>
    </source>
</evidence>
<evidence type="ECO:0000313" key="2">
    <source>
        <dbReference type="Proteomes" id="UP000275846"/>
    </source>
</evidence>
<evidence type="ECO:0000313" key="1">
    <source>
        <dbReference type="EMBL" id="VDL97724.1"/>
    </source>
</evidence>
<gene>
    <name evidence="1" type="ORF">SSLN_LOCUS11339</name>
</gene>